<evidence type="ECO:0000313" key="3">
    <source>
        <dbReference type="Proteomes" id="UP000622580"/>
    </source>
</evidence>
<name>A0A941D253_9CAUL</name>
<comment type="caution">
    <text evidence="2">The sequence shown here is derived from an EMBL/GenBank/DDBJ whole genome shotgun (WGS) entry which is preliminary data.</text>
</comment>
<dbReference type="AlphaFoldDB" id="A0A941D253"/>
<dbReference type="RefSeq" id="WP_215341490.1">
    <property type="nucleotide sequence ID" value="NZ_JAGSGD010000001.1"/>
</dbReference>
<organism evidence="2 3">
    <name type="scientific">Phenylobacterium glaciei</name>
    <dbReference type="NCBI Taxonomy" id="2803784"/>
    <lineage>
        <taxon>Bacteria</taxon>
        <taxon>Pseudomonadati</taxon>
        <taxon>Pseudomonadota</taxon>
        <taxon>Alphaproteobacteria</taxon>
        <taxon>Caulobacterales</taxon>
        <taxon>Caulobacteraceae</taxon>
        <taxon>Phenylobacterium</taxon>
    </lineage>
</organism>
<dbReference type="Proteomes" id="UP000622580">
    <property type="component" value="Unassembled WGS sequence"/>
</dbReference>
<keyword evidence="3" id="KW-1185">Reference proteome</keyword>
<protein>
    <submittedName>
        <fullName evidence="2">Uncharacterized protein</fullName>
    </submittedName>
</protein>
<evidence type="ECO:0000313" key="2">
    <source>
        <dbReference type="EMBL" id="MBR7620766.1"/>
    </source>
</evidence>
<accession>A0A941D253</accession>
<proteinExistence type="predicted"/>
<dbReference type="EMBL" id="JAGSGD010000001">
    <property type="protein sequence ID" value="MBR7620766.1"/>
    <property type="molecule type" value="Genomic_DNA"/>
</dbReference>
<feature type="signal peptide" evidence="1">
    <location>
        <begin position="1"/>
        <end position="19"/>
    </location>
</feature>
<gene>
    <name evidence="2" type="ORF">JKL49_15335</name>
</gene>
<feature type="chain" id="PRO_5037023085" evidence="1">
    <location>
        <begin position="20"/>
        <end position="90"/>
    </location>
</feature>
<evidence type="ECO:0000256" key="1">
    <source>
        <dbReference type="SAM" id="SignalP"/>
    </source>
</evidence>
<keyword evidence="1" id="KW-0732">Signal</keyword>
<sequence>MILALLMAAALGGDQPAAATPPAETVPVSAPLEKGQQRIKMICREDAPTGTRLAKRTCMSLEDWKRRQAEDQEAMREIAMKSAFSDVRGR</sequence>
<reference evidence="2" key="1">
    <citation type="submission" date="2021-04" db="EMBL/GenBank/DDBJ databases">
        <title>Draft genome assembly of strain Phenylobacterium sp. 20VBR1 using MiniION and Illumina platforms.</title>
        <authorList>
            <person name="Thomas F.A."/>
            <person name="Krishnan K.P."/>
            <person name="Sinha R.K."/>
        </authorList>
    </citation>
    <scope>NUCLEOTIDE SEQUENCE</scope>
    <source>
        <strain evidence="2">20VBR1</strain>
    </source>
</reference>